<evidence type="ECO:0000259" key="2">
    <source>
        <dbReference type="PROSITE" id="PS51462"/>
    </source>
</evidence>
<dbReference type="InterPro" id="IPR000086">
    <property type="entry name" value="NUDIX_hydrolase_dom"/>
</dbReference>
<feature type="compositionally biased region" description="Basic and acidic residues" evidence="1">
    <location>
        <begin position="67"/>
        <end position="85"/>
    </location>
</feature>
<dbReference type="AlphaFoldDB" id="A0A6C0BB95"/>
<organism evidence="3">
    <name type="scientific">viral metagenome</name>
    <dbReference type="NCBI Taxonomy" id="1070528"/>
    <lineage>
        <taxon>unclassified sequences</taxon>
        <taxon>metagenomes</taxon>
        <taxon>organismal metagenomes</taxon>
    </lineage>
</organism>
<evidence type="ECO:0000256" key="1">
    <source>
        <dbReference type="SAM" id="MobiDB-lite"/>
    </source>
</evidence>
<dbReference type="InterPro" id="IPR015797">
    <property type="entry name" value="NUDIX_hydrolase-like_dom_sf"/>
</dbReference>
<protein>
    <recommendedName>
        <fullName evidence="2">Nudix hydrolase domain-containing protein</fullName>
    </recommendedName>
</protein>
<evidence type="ECO:0000313" key="3">
    <source>
        <dbReference type="EMBL" id="QHS89535.1"/>
    </source>
</evidence>
<dbReference type="SUPFAM" id="SSF55811">
    <property type="entry name" value="Nudix"/>
    <property type="match status" value="1"/>
</dbReference>
<sequence>MVFDVFQDGLKRGAERLPFAPHKRYFYVEHPEEGWRVYLRACTFIHEQGAPFDPRRFIVVKTTGGDPTKKEWEPPKGQMEGKDTDPKKSIYDNLVENVHREVEEESKITKLVKLKHTGLVFQKRENDYPPNTYFQYHIFQAFTPVSQLKKAAAEFEWIQGHMEEFMKIKKDKREKDAIAWYSSHTKLMGRWSPKIVPMYLRLFS</sequence>
<feature type="region of interest" description="Disordered" evidence="1">
    <location>
        <begin position="66"/>
        <end position="85"/>
    </location>
</feature>
<dbReference type="EMBL" id="MN739112">
    <property type="protein sequence ID" value="QHS89535.1"/>
    <property type="molecule type" value="Genomic_DNA"/>
</dbReference>
<reference evidence="3" key="1">
    <citation type="journal article" date="2020" name="Nature">
        <title>Giant virus diversity and host interactions through global metagenomics.</title>
        <authorList>
            <person name="Schulz F."/>
            <person name="Roux S."/>
            <person name="Paez-Espino D."/>
            <person name="Jungbluth S."/>
            <person name="Walsh D.A."/>
            <person name="Denef V.J."/>
            <person name="McMahon K.D."/>
            <person name="Konstantinidis K.T."/>
            <person name="Eloe-Fadrosh E.A."/>
            <person name="Kyrpides N.C."/>
            <person name="Woyke T."/>
        </authorList>
    </citation>
    <scope>NUCLEOTIDE SEQUENCE</scope>
    <source>
        <strain evidence="3">GVMAG-M-3300010158-60</strain>
    </source>
</reference>
<dbReference type="Gene3D" id="3.90.79.10">
    <property type="entry name" value="Nucleoside Triphosphate Pyrophosphohydrolase"/>
    <property type="match status" value="1"/>
</dbReference>
<feature type="domain" description="Nudix hydrolase" evidence="2">
    <location>
        <begin position="35"/>
        <end position="204"/>
    </location>
</feature>
<proteinExistence type="predicted"/>
<accession>A0A6C0BB95</accession>
<dbReference type="PROSITE" id="PS51462">
    <property type="entry name" value="NUDIX"/>
    <property type="match status" value="1"/>
</dbReference>
<name>A0A6C0BB95_9ZZZZ</name>